<comment type="caution">
    <text evidence="12">The sequence shown here is derived from an EMBL/GenBank/DDBJ whole genome shotgun (WGS) entry which is preliminary data.</text>
</comment>
<keyword evidence="3 8" id="KW-0597">Phosphoprotein</keyword>
<evidence type="ECO:0000313" key="12">
    <source>
        <dbReference type="EMBL" id="TCV79021.1"/>
    </source>
</evidence>
<dbReference type="EMBL" id="SMCO01000037">
    <property type="protein sequence ID" value="TCV79021.1"/>
    <property type="molecule type" value="Genomic_DNA"/>
</dbReference>
<dbReference type="GO" id="GO:0005829">
    <property type="term" value="C:cytosol"/>
    <property type="evidence" value="ECO:0007669"/>
    <property type="project" value="TreeGrafter"/>
</dbReference>
<dbReference type="SUPFAM" id="SSF46894">
    <property type="entry name" value="C-terminal effector domain of the bipartite response regulators"/>
    <property type="match status" value="1"/>
</dbReference>
<evidence type="ECO:0000256" key="7">
    <source>
        <dbReference type="ARBA" id="ARBA00023163"/>
    </source>
</evidence>
<dbReference type="Gene3D" id="6.10.250.690">
    <property type="match status" value="1"/>
</dbReference>
<keyword evidence="5" id="KW-0805">Transcription regulation</keyword>
<dbReference type="InterPro" id="IPR036388">
    <property type="entry name" value="WH-like_DNA-bd_sf"/>
</dbReference>
<feature type="domain" description="Response regulatory" evidence="10">
    <location>
        <begin position="7"/>
        <end position="120"/>
    </location>
</feature>
<feature type="modified residue" description="4-aspartylphosphate" evidence="8">
    <location>
        <position position="56"/>
    </location>
</feature>
<dbReference type="GO" id="GO:0006355">
    <property type="term" value="P:regulation of DNA-templated transcription"/>
    <property type="evidence" value="ECO:0007669"/>
    <property type="project" value="InterPro"/>
</dbReference>
<gene>
    <name evidence="12" type="ORF">EDC63_1379</name>
</gene>
<evidence type="ECO:0000256" key="3">
    <source>
        <dbReference type="ARBA" id="ARBA00022553"/>
    </source>
</evidence>
<dbReference type="SMART" id="SM00448">
    <property type="entry name" value="REC"/>
    <property type="match status" value="1"/>
</dbReference>
<evidence type="ECO:0000259" key="11">
    <source>
        <dbReference type="PROSITE" id="PS51755"/>
    </source>
</evidence>
<name>A0A4R3XST1_9PROT</name>
<keyword evidence="13" id="KW-1185">Reference proteome</keyword>
<evidence type="ECO:0000256" key="1">
    <source>
        <dbReference type="ARBA" id="ARBA00004496"/>
    </source>
</evidence>
<dbReference type="PANTHER" id="PTHR48111:SF4">
    <property type="entry name" value="DNA-BINDING DUAL TRANSCRIPTIONAL REGULATOR OMPR"/>
    <property type="match status" value="1"/>
</dbReference>
<reference evidence="12 13" key="1">
    <citation type="submission" date="2019-03" db="EMBL/GenBank/DDBJ databases">
        <title>Genomic Encyclopedia of Type Strains, Phase IV (KMG-IV): sequencing the most valuable type-strain genomes for metagenomic binning, comparative biology and taxonomic classification.</title>
        <authorList>
            <person name="Goeker M."/>
        </authorList>
    </citation>
    <scope>NUCLEOTIDE SEQUENCE [LARGE SCALE GENOMIC DNA]</scope>
    <source>
        <strain evidence="12 13">DSM 100309</strain>
    </source>
</reference>
<keyword evidence="4" id="KW-0902">Two-component regulatory system</keyword>
<dbReference type="SUPFAM" id="SSF52172">
    <property type="entry name" value="CheY-like"/>
    <property type="match status" value="1"/>
</dbReference>
<dbReference type="PROSITE" id="PS50110">
    <property type="entry name" value="RESPONSE_REGULATORY"/>
    <property type="match status" value="1"/>
</dbReference>
<protein>
    <submittedName>
        <fullName evidence="12">Two-component system phosphate regulon response regulator OmpR</fullName>
    </submittedName>
</protein>
<evidence type="ECO:0000256" key="9">
    <source>
        <dbReference type="PROSITE-ProRule" id="PRU01091"/>
    </source>
</evidence>
<evidence type="ECO:0000256" key="8">
    <source>
        <dbReference type="PROSITE-ProRule" id="PRU00169"/>
    </source>
</evidence>
<dbReference type="FunFam" id="1.10.10.10:FF:000099">
    <property type="entry name" value="Two-component system response regulator TorR"/>
    <property type="match status" value="1"/>
</dbReference>
<evidence type="ECO:0000259" key="10">
    <source>
        <dbReference type="PROSITE" id="PS50110"/>
    </source>
</evidence>
<dbReference type="Gene3D" id="3.40.50.2300">
    <property type="match status" value="1"/>
</dbReference>
<comment type="subcellular location">
    <subcellularLocation>
        <location evidence="1">Cytoplasm</location>
    </subcellularLocation>
</comment>
<dbReference type="GO" id="GO:0000976">
    <property type="term" value="F:transcription cis-regulatory region binding"/>
    <property type="evidence" value="ECO:0007669"/>
    <property type="project" value="TreeGrafter"/>
</dbReference>
<feature type="DNA-binding region" description="OmpR/PhoB-type" evidence="9">
    <location>
        <begin position="132"/>
        <end position="231"/>
    </location>
</feature>
<dbReference type="InterPro" id="IPR016032">
    <property type="entry name" value="Sig_transdc_resp-reg_C-effctor"/>
</dbReference>
<dbReference type="Pfam" id="PF00072">
    <property type="entry name" value="Response_reg"/>
    <property type="match status" value="1"/>
</dbReference>
<dbReference type="InterPro" id="IPR039420">
    <property type="entry name" value="WalR-like"/>
</dbReference>
<organism evidence="12 13">
    <name type="scientific">Sulfurirhabdus autotrophica</name>
    <dbReference type="NCBI Taxonomy" id="1706046"/>
    <lineage>
        <taxon>Bacteria</taxon>
        <taxon>Pseudomonadati</taxon>
        <taxon>Pseudomonadota</taxon>
        <taxon>Betaproteobacteria</taxon>
        <taxon>Nitrosomonadales</taxon>
        <taxon>Sulfuricellaceae</taxon>
        <taxon>Sulfurirhabdus</taxon>
    </lineage>
</organism>
<dbReference type="RefSeq" id="WP_124946910.1">
    <property type="nucleotide sequence ID" value="NZ_BHVT01000048.1"/>
</dbReference>
<evidence type="ECO:0000256" key="6">
    <source>
        <dbReference type="ARBA" id="ARBA00023125"/>
    </source>
</evidence>
<dbReference type="InterPro" id="IPR001867">
    <property type="entry name" value="OmpR/PhoB-type_DNA-bd"/>
</dbReference>
<dbReference type="AlphaFoldDB" id="A0A4R3XST1"/>
<evidence type="ECO:0000256" key="2">
    <source>
        <dbReference type="ARBA" id="ARBA00022490"/>
    </source>
</evidence>
<evidence type="ECO:0000256" key="4">
    <source>
        <dbReference type="ARBA" id="ARBA00023012"/>
    </source>
</evidence>
<feature type="domain" description="OmpR/PhoB-type" evidence="11">
    <location>
        <begin position="132"/>
        <end position="231"/>
    </location>
</feature>
<keyword evidence="2" id="KW-0963">Cytoplasm</keyword>
<evidence type="ECO:0000256" key="5">
    <source>
        <dbReference type="ARBA" id="ARBA00023015"/>
    </source>
</evidence>
<dbReference type="SMART" id="SM00862">
    <property type="entry name" value="Trans_reg_C"/>
    <property type="match status" value="1"/>
</dbReference>
<dbReference type="PROSITE" id="PS51755">
    <property type="entry name" value="OMPR_PHOB"/>
    <property type="match status" value="1"/>
</dbReference>
<dbReference type="OrthoDB" id="8544854at2"/>
<dbReference type="Proteomes" id="UP000295367">
    <property type="component" value="Unassembled WGS sequence"/>
</dbReference>
<dbReference type="GO" id="GO:0000156">
    <property type="term" value="F:phosphorelay response regulator activity"/>
    <property type="evidence" value="ECO:0007669"/>
    <property type="project" value="TreeGrafter"/>
</dbReference>
<dbReference type="Pfam" id="PF00486">
    <property type="entry name" value="Trans_reg_C"/>
    <property type="match status" value="1"/>
</dbReference>
<dbReference type="GO" id="GO:0032993">
    <property type="term" value="C:protein-DNA complex"/>
    <property type="evidence" value="ECO:0007669"/>
    <property type="project" value="TreeGrafter"/>
</dbReference>
<evidence type="ECO:0000313" key="13">
    <source>
        <dbReference type="Proteomes" id="UP000295367"/>
    </source>
</evidence>
<dbReference type="PANTHER" id="PTHR48111">
    <property type="entry name" value="REGULATOR OF RPOS"/>
    <property type="match status" value="1"/>
</dbReference>
<keyword evidence="7" id="KW-0804">Transcription</keyword>
<dbReference type="CDD" id="cd00383">
    <property type="entry name" value="trans_reg_C"/>
    <property type="match status" value="1"/>
</dbReference>
<accession>A0A4R3XST1</accession>
<dbReference type="InterPro" id="IPR011006">
    <property type="entry name" value="CheY-like_superfamily"/>
</dbReference>
<dbReference type="Gene3D" id="1.10.10.10">
    <property type="entry name" value="Winged helix-like DNA-binding domain superfamily/Winged helix DNA-binding domain"/>
    <property type="match status" value="1"/>
</dbReference>
<keyword evidence="6 9" id="KW-0238">DNA-binding</keyword>
<dbReference type="InterPro" id="IPR001789">
    <property type="entry name" value="Sig_transdc_resp-reg_receiver"/>
</dbReference>
<proteinExistence type="predicted"/>
<sequence>MKHSHSNILIVDDDRELSGMLKEYLQGHGLQVTLAENGKEMDQFLAATPADLILLDLMLPGEDGLSIARRLCASSPTPIIIMSARGEDIDRIVGLEIGADDYLSKPFNPRELLARVRAVLRRLSQPEASPPENTITFGPFRLDLGAHQLNRDGDEIPLTTGEFTLLKIFAQHPNRVLNRDELSSLAEGYERIPFDRSIDVRVTRLRRKIEPDISRPKYIRTVWGAGYLFSPQPETPSE</sequence>